<evidence type="ECO:0000313" key="4">
    <source>
        <dbReference type="Proteomes" id="UP000324748"/>
    </source>
</evidence>
<dbReference type="PANTHER" id="PTHR13779:SF7">
    <property type="entry name" value="ATPASE WRNIP1"/>
    <property type="match status" value="1"/>
</dbReference>
<dbReference type="GO" id="GO:0006261">
    <property type="term" value="P:DNA-templated DNA replication"/>
    <property type="evidence" value="ECO:0007669"/>
    <property type="project" value="TreeGrafter"/>
</dbReference>
<dbReference type="InterPro" id="IPR051314">
    <property type="entry name" value="AAA_ATPase_RarA/MGS1/WRNIP1"/>
</dbReference>
<proteinExistence type="predicted"/>
<dbReference type="Pfam" id="PF12002">
    <property type="entry name" value="MgsA_C"/>
    <property type="match status" value="1"/>
</dbReference>
<gene>
    <name evidence="3" type="ORF">PGT21_014477</name>
</gene>
<feature type="domain" description="MgsA AAA+ ATPase C-terminal" evidence="2">
    <location>
        <begin position="6"/>
        <end position="122"/>
    </location>
</feature>
<feature type="region of interest" description="Disordered" evidence="1">
    <location>
        <begin position="151"/>
        <end position="194"/>
    </location>
</feature>
<evidence type="ECO:0000259" key="2">
    <source>
        <dbReference type="Pfam" id="PF12002"/>
    </source>
</evidence>
<feature type="compositionally biased region" description="Polar residues" evidence="1">
    <location>
        <begin position="171"/>
        <end position="182"/>
    </location>
</feature>
<dbReference type="GO" id="GO:0017116">
    <property type="term" value="F:single-stranded DNA helicase activity"/>
    <property type="evidence" value="ECO:0007669"/>
    <property type="project" value="TreeGrafter"/>
</dbReference>
<feature type="compositionally biased region" description="Low complexity" evidence="1">
    <location>
        <begin position="183"/>
        <end position="194"/>
    </location>
</feature>
<dbReference type="GO" id="GO:0000731">
    <property type="term" value="P:DNA synthesis involved in DNA repair"/>
    <property type="evidence" value="ECO:0007669"/>
    <property type="project" value="TreeGrafter"/>
</dbReference>
<dbReference type="GO" id="GO:0008047">
    <property type="term" value="F:enzyme activator activity"/>
    <property type="evidence" value="ECO:0007669"/>
    <property type="project" value="TreeGrafter"/>
</dbReference>
<dbReference type="Gene3D" id="1.10.3710.10">
    <property type="entry name" value="DNA polymerase III clamp loader subunits, C-terminal domain"/>
    <property type="match status" value="1"/>
</dbReference>
<dbReference type="Proteomes" id="UP000324748">
    <property type="component" value="Unassembled WGS sequence"/>
</dbReference>
<organism evidence="3 4">
    <name type="scientific">Puccinia graminis f. sp. tritici</name>
    <dbReference type="NCBI Taxonomy" id="56615"/>
    <lineage>
        <taxon>Eukaryota</taxon>
        <taxon>Fungi</taxon>
        <taxon>Dikarya</taxon>
        <taxon>Basidiomycota</taxon>
        <taxon>Pucciniomycotina</taxon>
        <taxon>Pucciniomycetes</taxon>
        <taxon>Pucciniales</taxon>
        <taxon>Pucciniaceae</taxon>
        <taxon>Puccinia</taxon>
    </lineage>
</organism>
<dbReference type="SUPFAM" id="SSF48019">
    <property type="entry name" value="post-AAA+ oligomerization domain-like"/>
    <property type="match status" value="1"/>
</dbReference>
<accession>A0A5B0NE87</accession>
<dbReference type="InterPro" id="IPR008921">
    <property type="entry name" value="DNA_pol3_clamp-load_cplx_C"/>
</dbReference>
<comment type="caution">
    <text evidence="3">The sequence shown here is derived from an EMBL/GenBank/DDBJ whole genome shotgun (WGS) entry which is preliminary data.</text>
</comment>
<sequence>MKTMKARRLIRMASEDIGLSNPMAVTQAVSAYQATQLIGMPECDCILAQVVVMLAESPKSVRTYKGYKRAKALVNSLPSYPVPIHLRNAPTKMMNELGYGAEYKYEPDYAHPIYQEFVPPEVIDRGTRPGSSNDVDTISYPFLVPRSIRIDQHSSSCSDHQRTKDDDDYQNKTGSSHQEYNKSSLQTVTSQPTQSVTIDGQLVDLDLLRQWEVKANHGQPWIGRNRLQQQ</sequence>
<dbReference type="AlphaFoldDB" id="A0A5B0NE87"/>
<name>A0A5B0NE87_PUCGR</name>
<reference evidence="3 4" key="1">
    <citation type="submission" date="2019-05" db="EMBL/GenBank/DDBJ databases">
        <title>Emergence of the Ug99 lineage of the wheat stem rust pathogen through somatic hybridization.</title>
        <authorList>
            <person name="Li F."/>
            <person name="Upadhyaya N.M."/>
            <person name="Sperschneider J."/>
            <person name="Matny O."/>
            <person name="Nguyen-Phuc H."/>
            <person name="Mago R."/>
            <person name="Raley C."/>
            <person name="Miller M.E."/>
            <person name="Silverstein K.A.T."/>
            <person name="Henningsen E."/>
            <person name="Hirsch C.D."/>
            <person name="Visser B."/>
            <person name="Pretorius Z.A."/>
            <person name="Steffenson B.J."/>
            <person name="Schwessinger B."/>
            <person name="Dodds P.N."/>
            <person name="Figueroa M."/>
        </authorList>
    </citation>
    <scope>NUCLEOTIDE SEQUENCE [LARGE SCALE GENOMIC DNA]</scope>
    <source>
        <strain evidence="3">21-0</strain>
    </source>
</reference>
<protein>
    <recommendedName>
        <fullName evidence="2">MgsA AAA+ ATPase C-terminal domain-containing protein</fullName>
    </recommendedName>
</protein>
<dbReference type="GO" id="GO:0005634">
    <property type="term" value="C:nucleus"/>
    <property type="evidence" value="ECO:0007669"/>
    <property type="project" value="TreeGrafter"/>
</dbReference>
<dbReference type="Gene3D" id="1.20.272.10">
    <property type="match status" value="1"/>
</dbReference>
<dbReference type="EMBL" id="VSWC01000105">
    <property type="protein sequence ID" value="KAA1086874.1"/>
    <property type="molecule type" value="Genomic_DNA"/>
</dbReference>
<dbReference type="GO" id="GO:0003677">
    <property type="term" value="F:DNA binding"/>
    <property type="evidence" value="ECO:0007669"/>
    <property type="project" value="InterPro"/>
</dbReference>
<dbReference type="PANTHER" id="PTHR13779">
    <property type="entry name" value="WERNER HELICASE-INTERACTING PROTEIN 1 FAMILY MEMBER"/>
    <property type="match status" value="1"/>
</dbReference>
<dbReference type="InterPro" id="IPR021886">
    <property type="entry name" value="MgsA_C"/>
</dbReference>
<keyword evidence="4" id="KW-1185">Reference proteome</keyword>
<evidence type="ECO:0000313" key="3">
    <source>
        <dbReference type="EMBL" id="KAA1086874.1"/>
    </source>
</evidence>
<dbReference type="OrthoDB" id="2503230at2759"/>
<evidence type="ECO:0000256" key="1">
    <source>
        <dbReference type="SAM" id="MobiDB-lite"/>
    </source>
</evidence>